<protein>
    <submittedName>
        <fullName evidence="1">Uncharacterized protein</fullName>
    </submittedName>
</protein>
<keyword evidence="1" id="KW-0614">Plasmid</keyword>
<geneLocation type="plasmid" evidence="1 2">
    <name>unnamed3</name>
</geneLocation>
<dbReference type="Proteomes" id="UP000192932">
    <property type="component" value="Plasmid unnamed3"/>
</dbReference>
<proteinExistence type="predicted"/>
<accession>A0A1W6AJ37</accession>
<evidence type="ECO:0000313" key="2">
    <source>
        <dbReference type="Proteomes" id="UP000192932"/>
    </source>
</evidence>
<gene>
    <name evidence="1" type="ORF">B7492_32740</name>
</gene>
<dbReference type="AlphaFoldDB" id="A0A1W6AJ37"/>
<dbReference type="EMBL" id="CP020746">
    <property type="protein sequence ID" value="ARJ25805.1"/>
    <property type="molecule type" value="Genomic_DNA"/>
</dbReference>
<organism evidence="1 2">
    <name type="scientific">Bacillus mycoides</name>
    <dbReference type="NCBI Taxonomy" id="1405"/>
    <lineage>
        <taxon>Bacteria</taxon>
        <taxon>Bacillati</taxon>
        <taxon>Bacillota</taxon>
        <taxon>Bacilli</taxon>
        <taxon>Bacillales</taxon>
        <taxon>Bacillaceae</taxon>
        <taxon>Bacillus</taxon>
        <taxon>Bacillus cereus group</taxon>
    </lineage>
</organism>
<dbReference type="Pfam" id="PF17632">
    <property type="entry name" value="DUF5513"/>
    <property type="match status" value="1"/>
</dbReference>
<dbReference type="InterPro" id="IPR020265">
    <property type="entry name" value="DUF5513"/>
</dbReference>
<reference evidence="1 2" key="1">
    <citation type="submission" date="2017-04" db="EMBL/GenBank/DDBJ databases">
        <title>The Characteristic of a Fine Plant Growth-Promoting Rhizobacteria Bacillus mycoides Gnyt1 and its Whole Genome Sequencing Analysis.</title>
        <authorList>
            <person name="Li J.H."/>
            <person name="Yao T."/>
        </authorList>
    </citation>
    <scope>NUCLEOTIDE SEQUENCE [LARGE SCALE GENOMIC DNA]</scope>
    <source>
        <strain evidence="1 2">Gnyt1</strain>
        <plasmid evidence="2">Plasmid unnamed3</plasmid>
    </source>
</reference>
<name>A0A1W6AJ37_BACMY</name>
<evidence type="ECO:0000313" key="1">
    <source>
        <dbReference type="EMBL" id="ARJ25805.1"/>
    </source>
</evidence>
<sequence length="91" mass="10853">MLLSELKPNHDYVKEGRYLILSLRKKKGIRKDQFIEIPITWFDYNFGEKVEWLIVREYQSSVNGKEKYTNYKLENIHAQVCVVNVKGETTK</sequence>
<dbReference type="RefSeq" id="WP_016099592.1">
    <property type="nucleotide sequence ID" value="NZ_CP020746.1"/>
</dbReference>